<reference evidence="3 4" key="1">
    <citation type="journal article" date="2000" name="Arch. Microbiol.">
        <title>Rhodobaca bogoriensis gen. nov. and sp. nov., an alkaliphilic purple nonsulfur bacterium from African Rift Valley soda lakes.</title>
        <authorList>
            <person name="Milford A.D."/>
            <person name="Achenbach L.A."/>
            <person name="Jung D.O."/>
            <person name="Madigan M.T."/>
        </authorList>
    </citation>
    <scope>NUCLEOTIDE SEQUENCE [LARGE SCALE GENOMIC DNA]</scope>
    <source>
        <strain evidence="3 4">2376</strain>
    </source>
</reference>
<dbReference type="Proteomes" id="UP000529417">
    <property type="component" value="Unassembled WGS sequence"/>
</dbReference>
<dbReference type="Gene3D" id="1.20.120.160">
    <property type="entry name" value="HPT domain"/>
    <property type="match status" value="1"/>
</dbReference>
<evidence type="ECO:0000313" key="3">
    <source>
        <dbReference type="EMBL" id="NYS25231.1"/>
    </source>
</evidence>
<organism evidence="3 4">
    <name type="scientific">Rhabdonatronobacter sediminivivens</name>
    <dbReference type="NCBI Taxonomy" id="2743469"/>
    <lineage>
        <taxon>Bacteria</taxon>
        <taxon>Pseudomonadati</taxon>
        <taxon>Pseudomonadota</taxon>
        <taxon>Alphaproteobacteria</taxon>
        <taxon>Rhodobacterales</taxon>
        <taxon>Paracoccaceae</taxon>
        <taxon>Rhabdonatronobacter</taxon>
    </lineage>
</organism>
<dbReference type="SUPFAM" id="SSF47226">
    <property type="entry name" value="Histidine-containing phosphotransfer domain, HPT domain"/>
    <property type="match status" value="1"/>
</dbReference>
<comment type="caution">
    <text evidence="3">The sequence shown here is derived from an EMBL/GenBank/DDBJ whole genome shotgun (WGS) entry which is preliminary data.</text>
</comment>
<proteinExistence type="predicted"/>
<keyword evidence="4" id="KW-1185">Reference proteome</keyword>
<dbReference type="AlphaFoldDB" id="A0A7Z0HZM5"/>
<evidence type="ECO:0000259" key="2">
    <source>
        <dbReference type="Pfam" id="PF01627"/>
    </source>
</evidence>
<protein>
    <submittedName>
        <fullName evidence="3">Hpt domain-containing protein</fullName>
    </submittedName>
</protein>
<dbReference type="EMBL" id="JACBXS010000016">
    <property type="protein sequence ID" value="NYS25231.1"/>
    <property type="molecule type" value="Genomic_DNA"/>
</dbReference>
<dbReference type="InterPro" id="IPR008207">
    <property type="entry name" value="Sig_transdc_His_kin_Hpt_dom"/>
</dbReference>
<sequence>MNDPKRLRELRILMGKDYVLLLRQVLQDMEEPHAHLRKAVSRREGVIAALHALRGVASNAGCDDLNTLCIQAEKALHGGIFPAACLAAIDAAIRRCRSLLESEVAAVAGR</sequence>
<accession>A0A7Z0HZM5</accession>
<keyword evidence="1" id="KW-0902">Two-component regulatory system</keyword>
<dbReference type="GO" id="GO:0004672">
    <property type="term" value="F:protein kinase activity"/>
    <property type="evidence" value="ECO:0007669"/>
    <property type="project" value="UniProtKB-ARBA"/>
</dbReference>
<dbReference type="GO" id="GO:0000160">
    <property type="term" value="P:phosphorelay signal transduction system"/>
    <property type="evidence" value="ECO:0007669"/>
    <property type="project" value="UniProtKB-KW"/>
</dbReference>
<dbReference type="Pfam" id="PF01627">
    <property type="entry name" value="Hpt"/>
    <property type="match status" value="1"/>
</dbReference>
<gene>
    <name evidence="3" type="ORF">HUK65_09525</name>
</gene>
<dbReference type="RefSeq" id="WP_179905934.1">
    <property type="nucleotide sequence ID" value="NZ_JACBXS010000016.1"/>
</dbReference>
<evidence type="ECO:0000313" key="4">
    <source>
        <dbReference type="Proteomes" id="UP000529417"/>
    </source>
</evidence>
<name>A0A7Z0HZM5_9RHOB</name>
<dbReference type="InterPro" id="IPR036641">
    <property type="entry name" value="HPT_dom_sf"/>
</dbReference>
<feature type="domain" description="HPt" evidence="2">
    <location>
        <begin position="21"/>
        <end position="82"/>
    </location>
</feature>
<evidence type="ECO:0000256" key="1">
    <source>
        <dbReference type="ARBA" id="ARBA00023012"/>
    </source>
</evidence>